<dbReference type="AlphaFoldDB" id="A0A137RJA8"/>
<gene>
    <name evidence="2" type="ORF">LS48_05835</name>
</gene>
<keyword evidence="1" id="KW-0812">Transmembrane</keyword>
<feature type="transmembrane region" description="Helical" evidence="1">
    <location>
        <begin position="153"/>
        <end position="171"/>
    </location>
</feature>
<feature type="transmembrane region" description="Helical" evidence="1">
    <location>
        <begin position="78"/>
        <end position="101"/>
    </location>
</feature>
<sequence>MENQPISIKKSAVNYGLILGAVLALMTTLMYVLNPDLFTKWWVGIISFIIIIALGIVSVAKAKGLLGGIMNFKQSFTVYFITVAIGLLISTVVGILIFNIIDPELAAFLQEKTLEMTAEFLQKLGTPQAEIDKQMAKMAEQDNFAIGTQLKNYVFSLAFMSVIGLLVALIFKTKNPNPLN</sequence>
<accession>A0A137RJA8</accession>
<dbReference type="STRING" id="1548749.LS48_05835"/>
<evidence type="ECO:0000313" key="2">
    <source>
        <dbReference type="EMBL" id="KXO00267.1"/>
    </source>
</evidence>
<dbReference type="RefSeq" id="WP_062621499.1">
    <property type="nucleotide sequence ID" value="NZ_JRWG01000003.1"/>
</dbReference>
<keyword evidence="1" id="KW-1133">Transmembrane helix</keyword>
<evidence type="ECO:0000256" key="1">
    <source>
        <dbReference type="SAM" id="Phobius"/>
    </source>
</evidence>
<keyword evidence="3" id="KW-1185">Reference proteome</keyword>
<keyword evidence="1" id="KW-0472">Membrane</keyword>
<comment type="caution">
    <text evidence="2">The sequence shown here is derived from an EMBL/GenBank/DDBJ whole genome shotgun (WGS) entry which is preliminary data.</text>
</comment>
<dbReference type="Pfam" id="PF13858">
    <property type="entry name" value="DUF4199"/>
    <property type="match status" value="1"/>
</dbReference>
<name>A0A137RJA8_9FLAO</name>
<protein>
    <recommendedName>
        <fullName evidence="4">DUF4199 domain-containing protein</fullName>
    </recommendedName>
</protein>
<evidence type="ECO:0008006" key="4">
    <source>
        <dbReference type="Google" id="ProtNLM"/>
    </source>
</evidence>
<evidence type="ECO:0000313" key="3">
    <source>
        <dbReference type="Proteomes" id="UP000070138"/>
    </source>
</evidence>
<dbReference type="EMBL" id="JRWG01000003">
    <property type="protein sequence ID" value="KXO00267.1"/>
    <property type="molecule type" value="Genomic_DNA"/>
</dbReference>
<organism evidence="2 3">
    <name type="scientific">Aequorivita aquimaris</name>
    <dbReference type="NCBI Taxonomy" id="1548749"/>
    <lineage>
        <taxon>Bacteria</taxon>
        <taxon>Pseudomonadati</taxon>
        <taxon>Bacteroidota</taxon>
        <taxon>Flavobacteriia</taxon>
        <taxon>Flavobacteriales</taxon>
        <taxon>Flavobacteriaceae</taxon>
        <taxon>Aequorivita</taxon>
    </lineage>
</organism>
<dbReference type="InterPro" id="IPR025250">
    <property type="entry name" value="DUF4199"/>
</dbReference>
<reference evidence="2 3" key="2">
    <citation type="journal article" date="2016" name="Int. J. Syst. Evol. Microbiol.">
        <title>Vitellibacter aquimaris sp. nov., a marine bacterium isolated from seawater.</title>
        <authorList>
            <person name="Thevarajoo S."/>
            <person name="Selvaratnam C."/>
            <person name="Goh K.M."/>
            <person name="Hong K.W."/>
            <person name="Chan X.Y."/>
            <person name="Chan K.G."/>
            <person name="Chong C.S."/>
        </authorList>
    </citation>
    <scope>NUCLEOTIDE SEQUENCE [LARGE SCALE GENOMIC DNA]</scope>
    <source>
        <strain evidence="2 3">D-24</strain>
    </source>
</reference>
<reference evidence="3" key="1">
    <citation type="submission" date="2014-10" db="EMBL/GenBank/DDBJ databases">
        <title>Genome sequencing of Vitellibacter sp. D-24.</title>
        <authorList>
            <person name="Thevarajoo S."/>
            <person name="Selvaratnam C."/>
            <person name="Goh K.M."/>
            <person name="Chong C.S."/>
        </authorList>
    </citation>
    <scope>NUCLEOTIDE SEQUENCE [LARGE SCALE GENOMIC DNA]</scope>
    <source>
        <strain evidence="3">D-24</strain>
    </source>
</reference>
<feature type="transmembrane region" description="Helical" evidence="1">
    <location>
        <begin position="39"/>
        <end position="57"/>
    </location>
</feature>
<feature type="transmembrane region" description="Helical" evidence="1">
    <location>
        <begin position="12"/>
        <end position="33"/>
    </location>
</feature>
<proteinExistence type="predicted"/>
<dbReference type="OrthoDB" id="660361at2"/>
<dbReference type="Proteomes" id="UP000070138">
    <property type="component" value="Unassembled WGS sequence"/>
</dbReference>